<dbReference type="PANTHER" id="PTHR34072">
    <property type="entry name" value="ENZYMATIC POLYPROTEIN-RELATED"/>
    <property type="match status" value="1"/>
</dbReference>
<name>A0A5B6V0P8_9ROSI</name>
<dbReference type="Proteomes" id="UP000325315">
    <property type="component" value="Unassembled WGS sequence"/>
</dbReference>
<gene>
    <name evidence="8" type="ORF">EPI10_029174</name>
</gene>
<evidence type="ECO:0000256" key="5">
    <source>
        <dbReference type="ARBA" id="ARBA00022801"/>
    </source>
</evidence>
<dbReference type="InterPro" id="IPR043128">
    <property type="entry name" value="Rev_trsase/Diguanyl_cyclase"/>
</dbReference>
<keyword evidence="1" id="KW-0808">Transferase</keyword>
<feature type="domain" description="Reverse transcriptase RNase H-like" evidence="7">
    <location>
        <begin position="75"/>
        <end position="158"/>
    </location>
</feature>
<accession>A0A5B6V0P8</accession>
<keyword evidence="9" id="KW-1185">Reference proteome</keyword>
<evidence type="ECO:0000256" key="4">
    <source>
        <dbReference type="ARBA" id="ARBA00022759"/>
    </source>
</evidence>
<keyword evidence="4" id="KW-0255">Endonuclease</keyword>
<comment type="caution">
    <text evidence="8">The sequence shown here is derived from an EMBL/GenBank/DDBJ whole genome shotgun (WGS) entry which is preliminary data.</text>
</comment>
<dbReference type="InterPro" id="IPR041373">
    <property type="entry name" value="RT_RNaseH"/>
</dbReference>
<dbReference type="Gene3D" id="3.30.70.270">
    <property type="match status" value="1"/>
</dbReference>
<keyword evidence="6" id="KW-0695">RNA-directed DNA polymerase</keyword>
<keyword evidence="2" id="KW-0548">Nucleotidyltransferase</keyword>
<dbReference type="InterPro" id="IPR043502">
    <property type="entry name" value="DNA/RNA_pol_sf"/>
</dbReference>
<keyword evidence="3" id="KW-0540">Nuclease</keyword>
<dbReference type="GO" id="GO:0016787">
    <property type="term" value="F:hydrolase activity"/>
    <property type="evidence" value="ECO:0007669"/>
    <property type="project" value="UniProtKB-KW"/>
</dbReference>
<evidence type="ECO:0000256" key="3">
    <source>
        <dbReference type="ARBA" id="ARBA00022722"/>
    </source>
</evidence>
<evidence type="ECO:0000256" key="6">
    <source>
        <dbReference type="ARBA" id="ARBA00022918"/>
    </source>
</evidence>
<evidence type="ECO:0000313" key="9">
    <source>
        <dbReference type="Proteomes" id="UP000325315"/>
    </source>
</evidence>
<protein>
    <submittedName>
        <fullName evidence="8">DNA/RNA polymerases superfamily protein</fullName>
    </submittedName>
</protein>
<organism evidence="8 9">
    <name type="scientific">Gossypium australe</name>
    <dbReference type="NCBI Taxonomy" id="47621"/>
    <lineage>
        <taxon>Eukaryota</taxon>
        <taxon>Viridiplantae</taxon>
        <taxon>Streptophyta</taxon>
        <taxon>Embryophyta</taxon>
        <taxon>Tracheophyta</taxon>
        <taxon>Spermatophyta</taxon>
        <taxon>Magnoliopsida</taxon>
        <taxon>eudicotyledons</taxon>
        <taxon>Gunneridae</taxon>
        <taxon>Pentapetalae</taxon>
        <taxon>rosids</taxon>
        <taxon>malvids</taxon>
        <taxon>Malvales</taxon>
        <taxon>Malvaceae</taxon>
        <taxon>Malvoideae</taxon>
        <taxon>Gossypium</taxon>
    </lineage>
</organism>
<evidence type="ECO:0000313" key="8">
    <source>
        <dbReference type="EMBL" id="KAA3462712.1"/>
    </source>
</evidence>
<dbReference type="GO" id="GO:0003964">
    <property type="term" value="F:RNA-directed DNA polymerase activity"/>
    <property type="evidence" value="ECO:0007669"/>
    <property type="project" value="UniProtKB-KW"/>
</dbReference>
<dbReference type="AlphaFoldDB" id="A0A5B6V0P8"/>
<keyword evidence="5" id="KW-0378">Hydrolase</keyword>
<evidence type="ECO:0000256" key="2">
    <source>
        <dbReference type="ARBA" id="ARBA00022695"/>
    </source>
</evidence>
<evidence type="ECO:0000259" key="7">
    <source>
        <dbReference type="Pfam" id="PF17917"/>
    </source>
</evidence>
<dbReference type="EMBL" id="SMMG02000009">
    <property type="protein sequence ID" value="KAA3462712.1"/>
    <property type="molecule type" value="Genomic_DNA"/>
</dbReference>
<dbReference type="PANTHER" id="PTHR34072:SF52">
    <property type="entry name" value="RIBONUCLEASE H"/>
    <property type="match status" value="1"/>
</dbReference>
<proteinExistence type="predicted"/>
<evidence type="ECO:0000256" key="1">
    <source>
        <dbReference type="ARBA" id="ARBA00022679"/>
    </source>
</evidence>
<dbReference type="Pfam" id="PF17917">
    <property type="entry name" value="RT_RNaseH"/>
    <property type="match status" value="1"/>
</dbReference>
<dbReference type="OrthoDB" id="415724at2759"/>
<dbReference type="GO" id="GO:0004519">
    <property type="term" value="F:endonuclease activity"/>
    <property type="evidence" value="ECO:0007669"/>
    <property type="project" value="UniProtKB-KW"/>
</dbReference>
<dbReference type="SUPFAM" id="SSF56672">
    <property type="entry name" value="DNA/RNA polymerases"/>
    <property type="match status" value="1"/>
</dbReference>
<sequence length="158" mass="18376">MDQFVVVFIDDILLYSKTEVEHDEHLTVSKNVSEIHSFLGLVGYYQWFVEGLLLIAASLTKLLRKNAPILIQPEFDRDFMVYSDASQVSLSCVLIQDGNVVAYTSRQLKSHEGNYPTHDLELATVRHYLYGERCIIYIDHKSLKYLITQKELNLRQHR</sequence>
<reference evidence="8" key="1">
    <citation type="submission" date="2019-08" db="EMBL/GenBank/DDBJ databases">
        <authorList>
            <person name="Liu F."/>
        </authorList>
    </citation>
    <scope>NUCLEOTIDE SEQUENCE [LARGE SCALE GENOMIC DNA]</scope>
    <source>
        <strain evidence="8">PA1801</strain>
        <tissue evidence="8">Leaf</tissue>
    </source>
</reference>